<organism evidence="1 2">
    <name type="scientific">Streptomyces afghaniensis 772</name>
    <dbReference type="NCBI Taxonomy" id="1283301"/>
    <lineage>
        <taxon>Bacteria</taxon>
        <taxon>Bacillati</taxon>
        <taxon>Actinomycetota</taxon>
        <taxon>Actinomycetes</taxon>
        <taxon>Kitasatosporales</taxon>
        <taxon>Streptomycetaceae</taxon>
        <taxon>Streptomyces</taxon>
    </lineage>
</organism>
<reference evidence="1 2" key="1">
    <citation type="submission" date="2013-02" db="EMBL/GenBank/DDBJ databases">
        <title>Draft Genome Sequence of Streptomyces afghaniensis, Which Produces Compounds of the Julimycin B-Complex.</title>
        <authorList>
            <person name="Gruening B.A."/>
            <person name="Praeg A."/>
            <person name="Erxleben A."/>
            <person name="Guenther S."/>
            <person name="Fiedler H.-P."/>
            <person name="Goodfellow M."/>
            <person name="Mueller M."/>
        </authorList>
    </citation>
    <scope>NUCLEOTIDE SEQUENCE [LARGE SCALE GENOMIC DNA]</scope>
    <source>
        <strain evidence="1 2">772</strain>
    </source>
</reference>
<gene>
    <name evidence="1" type="ORF">STAFG_8728</name>
</gene>
<evidence type="ECO:0000313" key="2">
    <source>
        <dbReference type="Proteomes" id="UP000015001"/>
    </source>
</evidence>
<evidence type="ECO:0000313" key="1">
    <source>
        <dbReference type="EMBL" id="EPJ34228.1"/>
    </source>
</evidence>
<comment type="caution">
    <text evidence="1">The sequence shown here is derived from an EMBL/GenBank/DDBJ whole genome shotgun (WGS) entry which is preliminary data.</text>
</comment>
<accession>S4M4W5</accession>
<name>S4M4W5_9ACTN</name>
<dbReference type="HOGENOM" id="CLU_3405661_0_0_11"/>
<dbReference type="Proteomes" id="UP000015001">
    <property type="component" value="Unassembled WGS sequence"/>
</dbReference>
<keyword evidence="2" id="KW-1185">Reference proteome</keyword>
<sequence>MLGHLCYLREAAGVMITFGGIWSSSDVCGH</sequence>
<protein>
    <submittedName>
        <fullName evidence="1">Uncharacterized protein</fullName>
    </submittedName>
</protein>
<dbReference type="EMBL" id="AOPY01001709">
    <property type="protein sequence ID" value="EPJ34228.1"/>
    <property type="molecule type" value="Genomic_DNA"/>
</dbReference>
<proteinExistence type="predicted"/>
<dbReference type="AlphaFoldDB" id="S4M4W5"/>